<sequence length="138" mass="15270">MTRITRPRTFGFGFAGLVLDPRTIVSSEINPIDPAIIDEDPVNRILPIFHRVVGVENVELVKPTMGGEDFGYYGRAGAPIFLWRVGAVKAERLAEWKSRDLPPPLHSPLFYPDAEETLPTSVAAMAAAALEMLQPERE</sequence>
<protein>
    <submittedName>
        <fullName evidence="1">Hippurate hydrolase</fullName>
    </submittedName>
</protein>
<organism evidence="1">
    <name type="scientific">Candidatus Kentrum sp. TC</name>
    <dbReference type="NCBI Taxonomy" id="2126339"/>
    <lineage>
        <taxon>Bacteria</taxon>
        <taxon>Pseudomonadati</taxon>
        <taxon>Pseudomonadota</taxon>
        <taxon>Gammaproteobacteria</taxon>
        <taxon>Candidatus Kentrum</taxon>
    </lineage>
</organism>
<reference evidence="1" key="1">
    <citation type="submission" date="2019-02" db="EMBL/GenBank/DDBJ databases">
        <authorList>
            <person name="Gruber-Vodicka R. H."/>
            <person name="Seah K. B. B."/>
        </authorList>
    </citation>
    <scope>NUCLEOTIDE SEQUENCE</scope>
    <source>
        <strain evidence="1">BECK_BZ126</strain>
    </source>
</reference>
<dbReference type="SUPFAM" id="SSF53187">
    <property type="entry name" value="Zn-dependent exopeptidases"/>
    <property type="match status" value="1"/>
</dbReference>
<dbReference type="Gene3D" id="3.40.630.10">
    <property type="entry name" value="Zn peptidases"/>
    <property type="match status" value="1"/>
</dbReference>
<dbReference type="EMBL" id="CAADFW010000034">
    <property type="protein sequence ID" value="VFK59516.1"/>
    <property type="molecule type" value="Genomic_DNA"/>
</dbReference>
<proteinExistence type="predicted"/>
<name>A0A451A0G8_9GAMM</name>
<dbReference type="GO" id="GO:0016787">
    <property type="term" value="F:hydrolase activity"/>
    <property type="evidence" value="ECO:0007669"/>
    <property type="project" value="UniProtKB-KW"/>
</dbReference>
<gene>
    <name evidence="1" type="ORF">BECKTC1821F_GA0114240_103421</name>
</gene>
<accession>A0A451A0G8</accession>
<evidence type="ECO:0000313" key="1">
    <source>
        <dbReference type="EMBL" id="VFK59516.1"/>
    </source>
</evidence>
<keyword evidence="1" id="KW-0378">Hydrolase</keyword>
<dbReference type="AlphaFoldDB" id="A0A451A0G8"/>